<reference evidence="2" key="1">
    <citation type="submission" date="2025-08" db="UniProtKB">
        <authorList>
            <consortium name="Ensembl"/>
        </authorList>
    </citation>
    <scope>IDENTIFICATION</scope>
</reference>
<accession>A0A8D2CVG0</accession>
<evidence type="ECO:0000313" key="2">
    <source>
        <dbReference type="Ensembl" id="ENSSVLP00005015524.1"/>
    </source>
</evidence>
<organism evidence="2 3">
    <name type="scientific">Sciurus vulgaris</name>
    <name type="common">Eurasian red squirrel</name>
    <dbReference type="NCBI Taxonomy" id="55149"/>
    <lineage>
        <taxon>Eukaryota</taxon>
        <taxon>Metazoa</taxon>
        <taxon>Chordata</taxon>
        <taxon>Craniata</taxon>
        <taxon>Vertebrata</taxon>
        <taxon>Euteleostomi</taxon>
        <taxon>Mammalia</taxon>
        <taxon>Eutheria</taxon>
        <taxon>Euarchontoglires</taxon>
        <taxon>Glires</taxon>
        <taxon>Rodentia</taxon>
        <taxon>Sciuromorpha</taxon>
        <taxon>Sciuridae</taxon>
        <taxon>Sciurinae</taxon>
        <taxon>Sciurini</taxon>
        <taxon>Sciurus</taxon>
    </lineage>
</organism>
<dbReference type="PANTHER" id="PTHR46182:SF1">
    <property type="entry name" value="DYSLEXIA-ASSOCIATED PROTEIN KIAA0319"/>
    <property type="match status" value="1"/>
</dbReference>
<dbReference type="GO" id="GO:0001764">
    <property type="term" value="P:neuron migration"/>
    <property type="evidence" value="ECO:0007669"/>
    <property type="project" value="TreeGrafter"/>
</dbReference>
<protein>
    <recommendedName>
        <fullName evidence="1">KIAA0319-like C-terminal domain-containing protein</fullName>
    </recommendedName>
</protein>
<name>A0A8D2CVG0_SCIVU</name>
<proteinExistence type="predicted"/>
<dbReference type="InterPro" id="IPR029865">
    <property type="entry name" value="KIAA0319-like"/>
</dbReference>
<dbReference type="PANTHER" id="PTHR46182">
    <property type="entry name" value="FI19480P1"/>
    <property type="match status" value="1"/>
</dbReference>
<feature type="domain" description="KIAA0319-like C-terminal" evidence="1">
    <location>
        <begin position="47"/>
        <end position="119"/>
    </location>
</feature>
<dbReference type="Ensembl" id="ENSSVLT00005017242.1">
    <property type="protein sequence ID" value="ENSSVLP00005015524.1"/>
    <property type="gene ID" value="ENSSVLG00005012416.1"/>
</dbReference>
<sequence length="181" mass="20204">VYTSHLRIVDSQGALDMDTATWRCSQVCSLTAELPRPGPQAAEGRPVRRLAGLLDVLDSDLKVQRIQAHSDLSVLLMFYLQSRPPPTVLGAADVAQALHRQLSQEKPSCLLFKVLRVDTAGCLLECSGHGHCDPITKRCICSQLWMENLIQHYVRDGRATVSGMYSTCQGWLVLSWCWREL</sequence>
<dbReference type="OrthoDB" id="536372at2759"/>
<keyword evidence="3" id="KW-1185">Reference proteome</keyword>
<dbReference type="GO" id="GO:0031410">
    <property type="term" value="C:cytoplasmic vesicle"/>
    <property type="evidence" value="ECO:0007669"/>
    <property type="project" value="TreeGrafter"/>
</dbReference>
<evidence type="ECO:0000259" key="1">
    <source>
        <dbReference type="Pfam" id="PF23620"/>
    </source>
</evidence>
<dbReference type="GeneTree" id="ENSGT00940000161462"/>
<dbReference type="Proteomes" id="UP000694564">
    <property type="component" value="Chromosome 7"/>
</dbReference>
<dbReference type="Pfam" id="PF23620">
    <property type="entry name" value="KIAA0319"/>
    <property type="match status" value="1"/>
</dbReference>
<dbReference type="AlphaFoldDB" id="A0A8D2CVG0"/>
<reference evidence="2" key="2">
    <citation type="submission" date="2025-09" db="UniProtKB">
        <authorList>
            <consortium name="Ensembl"/>
        </authorList>
    </citation>
    <scope>IDENTIFICATION</scope>
</reference>
<evidence type="ECO:0000313" key="3">
    <source>
        <dbReference type="Proteomes" id="UP000694564"/>
    </source>
</evidence>
<dbReference type="GO" id="GO:0005886">
    <property type="term" value="C:plasma membrane"/>
    <property type="evidence" value="ECO:0007669"/>
    <property type="project" value="TreeGrafter"/>
</dbReference>
<dbReference type="InterPro" id="IPR056502">
    <property type="entry name" value="KIAA0319-like_C"/>
</dbReference>